<dbReference type="Proteomes" id="UP000782312">
    <property type="component" value="Unassembled WGS sequence"/>
</dbReference>
<dbReference type="GO" id="GO:0006508">
    <property type="term" value="P:proteolysis"/>
    <property type="evidence" value="ECO:0007669"/>
    <property type="project" value="InterPro"/>
</dbReference>
<dbReference type="Pfam" id="PF19289">
    <property type="entry name" value="PmbA_TldD_3rd"/>
    <property type="match status" value="1"/>
</dbReference>
<comment type="caution">
    <text evidence="2">The sequence shown here is derived from an EMBL/GenBank/DDBJ whole genome shotgun (WGS) entry which is preliminary data.</text>
</comment>
<sequence>MREAFERAAAFAFGRLTGDEVCALHFEGEESRFVRFNKAAVRQAGQVRQMRLNLQLIRGARQMQGSVTLTGDAEEDQSQIGRILGDLRGALPLLPEDPHLAYPADAAVSESEGMDRLPPAEEAVRDILSVSKGHDMAGFHAQGAICAGFASSLGARRWFASHPFNFDWSFYVRGDKAAKGRYAGFEWDREALAGRAARAARETELLARPERTVPPGRYRVYLSPYAVEDFVSTVARRGFGLKGLRTRRSSLLQMAEEGRRLSPLVRLEEAPASGVGPDFQEEGFPKAPRVPLLREGALGESLVSPRSGKEYGVPTNGASEGEMPEALDMGAGDLPMEDALARLGTGVYIGDLWYLNYSDLASCRITGLTRFGTFWAEGGEIAAPLRVMRFDETAYRVLGENLTALTRERELILDPGTYRQRTTRSAVTPGALVEEFNLTL</sequence>
<name>A0A932ML23_UNCTE</name>
<gene>
    <name evidence="2" type="ORF">HYZ11_03745</name>
</gene>
<proteinExistence type="predicted"/>
<dbReference type="SUPFAM" id="SSF111283">
    <property type="entry name" value="Putative modulator of DNA gyrase, PmbA/TldD"/>
    <property type="match status" value="1"/>
</dbReference>
<dbReference type="AlphaFoldDB" id="A0A932ML23"/>
<accession>A0A932ML23</accession>
<organism evidence="2 3">
    <name type="scientific">Tectimicrobiota bacterium</name>
    <dbReference type="NCBI Taxonomy" id="2528274"/>
    <lineage>
        <taxon>Bacteria</taxon>
        <taxon>Pseudomonadati</taxon>
        <taxon>Nitrospinota/Tectimicrobiota group</taxon>
        <taxon>Candidatus Tectimicrobiota</taxon>
    </lineage>
</organism>
<evidence type="ECO:0000313" key="3">
    <source>
        <dbReference type="Proteomes" id="UP000782312"/>
    </source>
</evidence>
<evidence type="ECO:0000259" key="1">
    <source>
        <dbReference type="Pfam" id="PF19289"/>
    </source>
</evidence>
<dbReference type="InterPro" id="IPR045569">
    <property type="entry name" value="Metalloprtase-TldD/E_C"/>
</dbReference>
<dbReference type="EMBL" id="JACPUR010000009">
    <property type="protein sequence ID" value="MBI3126699.1"/>
    <property type="molecule type" value="Genomic_DNA"/>
</dbReference>
<reference evidence="2" key="1">
    <citation type="submission" date="2020-07" db="EMBL/GenBank/DDBJ databases">
        <title>Huge and variable diversity of episymbiotic CPR bacteria and DPANN archaea in groundwater ecosystems.</title>
        <authorList>
            <person name="He C.Y."/>
            <person name="Keren R."/>
            <person name="Whittaker M."/>
            <person name="Farag I.F."/>
            <person name="Doudna J."/>
            <person name="Cate J.H.D."/>
            <person name="Banfield J.F."/>
        </authorList>
    </citation>
    <scope>NUCLEOTIDE SEQUENCE</scope>
    <source>
        <strain evidence="2">NC_groundwater_763_Ag_S-0.2um_68_21</strain>
    </source>
</reference>
<protein>
    <recommendedName>
        <fullName evidence="1">Metalloprotease TldD/E C-terminal domain-containing protein</fullName>
    </recommendedName>
</protein>
<dbReference type="PANTHER" id="PTHR43666">
    <property type="entry name" value="TLDD PROTEIN"/>
    <property type="match status" value="1"/>
</dbReference>
<dbReference type="GO" id="GO:0008237">
    <property type="term" value="F:metallopeptidase activity"/>
    <property type="evidence" value="ECO:0007669"/>
    <property type="project" value="InterPro"/>
</dbReference>
<dbReference type="InterPro" id="IPR036059">
    <property type="entry name" value="TldD/PmbA_sf"/>
</dbReference>
<evidence type="ECO:0000313" key="2">
    <source>
        <dbReference type="EMBL" id="MBI3126699.1"/>
    </source>
</evidence>
<feature type="domain" description="Metalloprotease TldD/E C-terminal" evidence="1">
    <location>
        <begin position="215"/>
        <end position="438"/>
    </location>
</feature>
<dbReference type="PANTHER" id="PTHR43666:SF1">
    <property type="entry name" value="CONSERVED PROTEIN"/>
    <property type="match status" value="1"/>
</dbReference>